<protein>
    <submittedName>
        <fullName evidence="4">CAP-Gly domain-containing protein</fullName>
    </submittedName>
</protein>
<dbReference type="InterPro" id="IPR000938">
    <property type="entry name" value="CAP-Gly_domain"/>
</dbReference>
<accession>A0A0N5CXY5</accession>
<evidence type="ECO:0000313" key="3">
    <source>
        <dbReference type="Proteomes" id="UP000276776"/>
    </source>
</evidence>
<dbReference type="SUPFAM" id="SSF74924">
    <property type="entry name" value="Cap-Gly domain"/>
    <property type="match status" value="1"/>
</dbReference>
<dbReference type="GO" id="GO:0034453">
    <property type="term" value="P:microtubule anchoring"/>
    <property type="evidence" value="ECO:0007669"/>
    <property type="project" value="InterPro"/>
</dbReference>
<organism evidence="4">
    <name type="scientific">Thelazia callipaeda</name>
    <name type="common">Oriental eyeworm</name>
    <name type="synonym">Parasitic nematode</name>
    <dbReference type="NCBI Taxonomy" id="103827"/>
    <lineage>
        <taxon>Eukaryota</taxon>
        <taxon>Metazoa</taxon>
        <taxon>Ecdysozoa</taxon>
        <taxon>Nematoda</taxon>
        <taxon>Chromadorea</taxon>
        <taxon>Rhabditida</taxon>
        <taxon>Spirurina</taxon>
        <taxon>Spiruromorpha</taxon>
        <taxon>Thelazioidea</taxon>
        <taxon>Thelaziidae</taxon>
        <taxon>Thelazia</taxon>
    </lineage>
</organism>
<proteinExistence type="predicted"/>
<dbReference type="OMA" id="CNNDRAS"/>
<name>A0A0N5CXY5_THECL</name>
<dbReference type="GO" id="GO:0008017">
    <property type="term" value="F:microtubule binding"/>
    <property type="evidence" value="ECO:0007669"/>
    <property type="project" value="InterPro"/>
</dbReference>
<dbReference type="PANTHER" id="PTHR13958">
    <property type="entry name" value="CENTROSOME-ASSOCIATED PROTEIN 350"/>
    <property type="match status" value="1"/>
</dbReference>
<dbReference type="GO" id="GO:0005813">
    <property type="term" value="C:centrosome"/>
    <property type="evidence" value="ECO:0007669"/>
    <property type="project" value="InterPro"/>
</dbReference>
<dbReference type="Proteomes" id="UP000276776">
    <property type="component" value="Unassembled WGS sequence"/>
</dbReference>
<dbReference type="PANTHER" id="PTHR13958:SF3">
    <property type="entry name" value="CAP-GLY DOMAIN-CONTAINING PROTEIN-RELATED"/>
    <property type="match status" value="1"/>
</dbReference>
<evidence type="ECO:0000259" key="1">
    <source>
        <dbReference type="PROSITE" id="PS50245"/>
    </source>
</evidence>
<feature type="domain" description="CAP-Gly" evidence="1">
    <location>
        <begin position="36"/>
        <end position="78"/>
    </location>
</feature>
<dbReference type="STRING" id="103827.A0A0N5CXY5"/>
<dbReference type="AlphaFoldDB" id="A0A0N5CXY5"/>
<dbReference type="EMBL" id="UYYF01004330">
    <property type="protein sequence ID" value="VDN02498.1"/>
    <property type="molecule type" value="Genomic_DNA"/>
</dbReference>
<gene>
    <name evidence="2" type="ORF">TCLT_LOCUS5275</name>
</gene>
<dbReference type="PROSITE" id="PS00845">
    <property type="entry name" value="CAP_GLY_1"/>
    <property type="match status" value="1"/>
</dbReference>
<reference evidence="2 3" key="2">
    <citation type="submission" date="2018-11" db="EMBL/GenBank/DDBJ databases">
        <authorList>
            <consortium name="Pathogen Informatics"/>
        </authorList>
    </citation>
    <scope>NUCLEOTIDE SEQUENCE [LARGE SCALE GENOMIC DNA]</scope>
</reference>
<reference evidence="4" key="1">
    <citation type="submission" date="2017-02" db="UniProtKB">
        <authorList>
            <consortium name="WormBaseParasite"/>
        </authorList>
    </citation>
    <scope>IDENTIFICATION</scope>
</reference>
<sequence length="154" mass="16740">MQIFKVSFKGATISKKDVGKRVIVGRVGAGTLRYVGKVEGKEGIFCGIELDQPEGKHNGTYQGIAYFHCTHLHGIFAPSYKVELLEETKIFARREEKLMRSAMAAISAGHSDMMRSTAMTSSTSLRSGTPSMDISMASVSTLGSSNIFDHSMVN</sequence>
<dbReference type="OrthoDB" id="2130750at2759"/>
<dbReference type="WBParaSite" id="TCLT_0000528601-mRNA-1">
    <property type="protein sequence ID" value="TCLT_0000528601-mRNA-1"/>
    <property type="gene ID" value="TCLT_0000528601"/>
</dbReference>
<dbReference type="PROSITE" id="PS50245">
    <property type="entry name" value="CAP_GLY_2"/>
    <property type="match status" value="1"/>
</dbReference>
<evidence type="ECO:0000313" key="4">
    <source>
        <dbReference type="WBParaSite" id="TCLT_0000528601-mRNA-1"/>
    </source>
</evidence>
<dbReference type="SMART" id="SM01052">
    <property type="entry name" value="CAP_GLY"/>
    <property type="match status" value="1"/>
</dbReference>
<dbReference type="Gene3D" id="2.30.30.190">
    <property type="entry name" value="CAP Gly-rich-like domain"/>
    <property type="match status" value="1"/>
</dbReference>
<dbReference type="InterPro" id="IPR028750">
    <property type="entry name" value="CEP350/CC187"/>
</dbReference>
<keyword evidence="3" id="KW-1185">Reference proteome</keyword>
<dbReference type="InterPro" id="IPR036859">
    <property type="entry name" value="CAP-Gly_dom_sf"/>
</dbReference>
<dbReference type="Pfam" id="PF01302">
    <property type="entry name" value="CAP_GLY"/>
    <property type="match status" value="1"/>
</dbReference>
<evidence type="ECO:0000313" key="2">
    <source>
        <dbReference type="EMBL" id="VDN02498.1"/>
    </source>
</evidence>